<keyword evidence="1" id="KW-0732">Signal</keyword>
<feature type="chain" id="PRO_5032399903" evidence="1">
    <location>
        <begin position="21"/>
        <end position="270"/>
    </location>
</feature>
<keyword evidence="3" id="KW-1185">Reference proteome</keyword>
<reference evidence="2 3" key="1">
    <citation type="submission" date="2020-04" db="EMBL/GenBank/DDBJ databases">
        <authorList>
            <person name="Yin C."/>
        </authorList>
    </citation>
    <scope>NUCLEOTIDE SEQUENCE [LARGE SCALE GENOMIC DNA]</scope>
    <source>
        <strain evidence="2 3">Ae27</strain>
    </source>
</reference>
<organism evidence="2 3">
    <name type="scientific">Chitinophaga varians</name>
    <dbReference type="NCBI Taxonomy" id="2202339"/>
    <lineage>
        <taxon>Bacteria</taxon>
        <taxon>Pseudomonadati</taxon>
        <taxon>Bacteroidota</taxon>
        <taxon>Chitinophagia</taxon>
        <taxon>Chitinophagales</taxon>
        <taxon>Chitinophagaceae</taxon>
        <taxon>Chitinophaga</taxon>
    </lineage>
</organism>
<evidence type="ECO:0000313" key="3">
    <source>
        <dbReference type="Proteomes" id="UP000570474"/>
    </source>
</evidence>
<protein>
    <submittedName>
        <fullName evidence="2">Uncharacterized protein</fullName>
    </submittedName>
</protein>
<evidence type="ECO:0000256" key="1">
    <source>
        <dbReference type="SAM" id="SignalP"/>
    </source>
</evidence>
<dbReference type="Proteomes" id="UP000570474">
    <property type="component" value="Unassembled WGS sequence"/>
</dbReference>
<dbReference type="RefSeq" id="WP_168872682.1">
    <property type="nucleotide sequence ID" value="NZ_JABAIA010000002.1"/>
</dbReference>
<accession>A0A847RV72</accession>
<dbReference type="EMBL" id="JABAIA010000002">
    <property type="protein sequence ID" value="NLR66776.1"/>
    <property type="molecule type" value="Genomic_DNA"/>
</dbReference>
<comment type="caution">
    <text evidence="2">The sequence shown here is derived from an EMBL/GenBank/DDBJ whole genome shotgun (WGS) entry which is preliminary data.</text>
</comment>
<dbReference type="PROSITE" id="PS51257">
    <property type="entry name" value="PROKAR_LIPOPROTEIN"/>
    <property type="match status" value="1"/>
</dbReference>
<name>A0A847RV72_9BACT</name>
<feature type="signal peptide" evidence="1">
    <location>
        <begin position="1"/>
        <end position="20"/>
    </location>
</feature>
<sequence>MFKKLFLFLSLFFACLSAFCQDPSTFLFRGVADNGLRDTCLQNGVYNITYPGQHVSTLLQYYGPGSSTGNFQLETSYWGELKYRNKIDGRVWTRWNRIWTGTTDSWNTDYAGKDRLFLQENGSTLIKGYGDKPFGVLDGAGNPVFNIGNNGFVGIGSEAVPGYRLAVAGTILAERIKVKASSTWPDYVFEDGYQLPSLQSVEQYIKANKHLPDVPSAADIAKNDIDVAEMNVILLKKVEELTRYLIDQQKKYDTEINELKNQVKILAGKK</sequence>
<evidence type="ECO:0000313" key="2">
    <source>
        <dbReference type="EMBL" id="NLR66776.1"/>
    </source>
</evidence>
<proteinExistence type="predicted"/>
<gene>
    <name evidence="2" type="ORF">HGH92_20880</name>
</gene>
<dbReference type="AlphaFoldDB" id="A0A847RV72"/>